<dbReference type="PANTHER" id="PTHR31906">
    <property type="entry name" value="PLASTID-LIPID-ASSOCIATED PROTEIN 4, CHLOROPLASTIC-RELATED"/>
    <property type="match status" value="1"/>
</dbReference>
<sequence>MRHRRRFGVLLGFASLCYPLSFAGFPLGRSQVRPQCCLAASLSEREAAKRQLLGSIEAFQGALNRTSDLSIDFGVKGGELDKKDRAPANLLSSGAFHRASAGLGDCAEKVVEDAERLAKLTPLEKPLEKFGTAEGKACPLHGAWRLLFTTAADATFTKNSSRGAARVCNVVDAVAGTVTNCIDFTDDSKAPAVECLRVRLMAEAETPQRLGLVFRFVRARLAKFFGIPLGKRRLTLTFPVPGPLLTRVITFFTRRAPPKPFFELLYLDDNLRVHKTGQGNVFVQEKTTLPPYL</sequence>
<evidence type="ECO:0000256" key="3">
    <source>
        <dbReference type="SAM" id="SignalP"/>
    </source>
</evidence>
<keyword evidence="3" id="KW-0732">Signal</keyword>
<evidence type="ECO:0000256" key="2">
    <source>
        <dbReference type="ARBA" id="ARBA00022640"/>
    </source>
</evidence>
<dbReference type="EMBL" id="CAUJNA010003547">
    <property type="protein sequence ID" value="CAJ1404521.1"/>
    <property type="molecule type" value="Genomic_DNA"/>
</dbReference>
<dbReference type="AlphaFoldDB" id="A0AA36JGA5"/>
<gene>
    <name evidence="5" type="ORF">EVOR1521_LOCUS26946</name>
</gene>
<evidence type="ECO:0000256" key="1">
    <source>
        <dbReference type="ARBA" id="ARBA00004474"/>
    </source>
</evidence>
<feature type="signal peptide" evidence="3">
    <location>
        <begin position="1"/>
        <end position="23"/>
    </location>
</feature>
<comment type="subcellular location">
    <subcellularLocation>
        <location evidence="1">Plastid</location>
    </subcellularLocation>
</comment>
<evidence type="ECO:0000313" key="6">
    <source>
        <dbReference type="Proteomes" id="UP001178507"/>
    </source>
</evidence>
<keyword evidence="2" id="KW-0934">Plastid</keyword>
<feature type="chain" id="PRO_5041358725" description="Plastid lipid-associated protein/fibrillin conserved domain-containing protein" evidence="3">
    <location>
        <begin position="24"/>
        <end position="293"/>
    </location>
</feature>
<comment type="caution">
    <text evidence="5">The sequence shown here is derived from an EMBL/GenBank/DDBJ whole genome shotgun (WGS) entry which is preliminary data.</text>
</comment>
<reference evidence="5" key="1">
    <citation type="submission" date="2023-08" db="EMBL/GenBank/DDBJ databases">
        <authorList>
            <person name="Chen Y."/>
            <person name="Shah S."/>
            <person name="Dougan E. K."/>
            <person name="Thang M."/>
            <person name="Chan C."/>
        </authorList>
    </citation>
    <scope>NUCLEOTIDE SEQUENCE</scope>
</reference>
<organism evidence="5 6">
    <name type="scientific">Effrenium voratum</name>
    <dbReference type="NCBI Taxonomy" id="2562239"/>
    <lineage>
        <taxon>Eukaryota</taxon>
        <taxon>Sar</taxon>
        <taxon>Alveolata</taxon>
        <taxon>Dinophyceae</taxon>
        <taxon>Suessiales</taxon>
        <taxon>Symbiodiniaceae</taxon>
        <taxon>Effrenium</taxon>
    </lineage>
</organism>
<dbReference type="Pfam" id="PF04755">
    <property type="entry name" value="PAP_fibrillin"/>
    <property type="match status" value="1"/>
</dbReference>
<dbReference type="GO" id="GO:0009536">
    <property type="term" value="C:plastid"/>
    <property type="evidence" value="ECO:0007669"/>
    <property type="project" value="UniProtKB-SubCell"/>
</dbReference>
<evidence type="ECO:0000313" key="5">
    <source>
        <dbReference type="EMBL" id="CAJ1404521.1"/>
    </source>
</evidence>
<protein>
    <recommendedName>
        <fullName evidence="4">Plastid lipid-associated protein/fibrillin conserved domain-containing protein</fullName>
    </recommendedName>
</protein>
<proteinExistence type="predicted"/>
<dbReference type="InterPro" id="IPR006843">
    <property type="entry name" value="PAP/fibrillin_dom"/>
</dbReference>
<dbReference type="Proteomes" id="UP001178507">
    <property type="component" value="Unassembled WGS sequence"/>
</dbReference>
<feature type="domain" description="Plastid lipid-associated protein/fibrillin conserved" evidence="4">
    <location>
        <begin position="109"/>
        <end position="283"/>
    </location>
</feature>
<evidence type="ECO:0000259" key="4">
    <source>
        <dbReference type="Pfam" id="PF04755"/>
    </source>
</evidence>
<keyword evidence="6" id="KW-1185">Reference proteome</keyword>
<name>A0AA36JGA5_9DINO</name>
<dbReference type="InterPro" id="IPR039633">
    <property type="entry name" value="PAP"/>
</dbReference>
<accession>A0AA36JGA5</accession>